<dbReference type="PANTHER" id="PTHR42715:SF3">
    <property type="entry name" value="BETA-GLUCOSIDASE B-RELATED"/>
    <property type="match status" value="1"/>
</dbReference>
<dbReference type="Pfam" id="PF14310">
    <property type="entry name" value="Fn3-like"/>
    <property type="match status" value="1"/>
</dbReference>
<evidence type="ECO:0000259" key="4">
    <source>
        <dbReference type="SMART" id="SM01217"/>
    </source>
</evidence>
<organism evidence="5 6">
    <name type="scientific">Hyphomonas atlantica</name>
    <dbReference type="NCBI Taxonomy" id="1280948"/>
    <lineage>
        <taxon>Bacteria</taxon>
        <taxon>Pseudomonadati</taxon>
        <taxon>Pseudomonadota</taxon>
        <taxon>Alphaproteobacteria</taxon>
        <taxon>Hyphomonadales</taxon>
        <taxon>Hyphomonadaceae</taxon>
        <taxon>Hyphomonas</taxon>
    </lineage>
</organism>
<evidence type="ECO:0000256" key="3">
    <source>
        <dbReference type="SAM" id="MobiDB-lite"/>
    </source>
</evidence>
<feature type="region of interest" description="Disordered" evidence="3">
    <location>
        <begin position="455"/>
        <end position="490"/>
    </location>
</feature>
<dbReference type="SMART" id="SM01217">
    <property type="entry name" value="Fn3_like"/>
    <property type="match status" value="1"/>
</dbReference>
<dbReference type="PRINTS" id="PR00133">
    <property type="entry name" value="GLHYDRLASE3"/>
</dbReference>
<dbReference type="InterPro" id="IPR002772">
    <property type="entry name" value="Glyco_hydro_3_C"/>
</dbReference>
<accession>A0A356W611</accession>
<evidence type="ECO:0000256" key="1">
    <source>
        <dbReference type="ARBA" id="ARBA00005336"/>
    </source>
</evidence>
<feature type="domain" description="Fibronectin type III-like" evidence="4">
    <location>
        <begin position="643"/>
        <end position="713"/>
    </location>
</feature>
<dbReference type="SUPFAM" id="SSF52279">
    <property type="entry name" value="Beta-D-glucan exohydrolase, C-terminal domain"/>
    <property type="match status" value="1"/>
</dbReference>
<evidence type="ECO:0000256" key="2">
    <source>
        <dbReference type="ARBA" id="ARBA00022801"/>
    </source>
</evidence>
<dbReference type="InterPro" id="IPR001764">
    <property type="entry name" value="Glyco_hydro_3_N"/>
</dbReference>
<proteinExistence type="inferred from homology"/>
<dbReference type="InterPro" id="IPR013783">
    <property type="entry name" value="Ig-like_fold"/>
</dbReference>
<dbReference type="Gene3D" id="2.60.40.10">
    <property type="entry name" value="Immunoglobulins"/>
    <property type="match status" value="1"/>
</dbReference>
<dbReference type="PANTHER" id="PTHR42715">
    <property type="entry name" value="BETA-GLUCOSIDASE"/>
    <property type="match status" value="1"/>
</dbReference>
<dbReference type="InterPro" id="IPR026891">
    <property type="entry name" value="Fn3-like"/>
</dbReference>
<dbReference type="Gene3D" id="3.20.20.300">
    <property type="entry name" value="Glycoside hydrolase, family 3, N-terminal domain"/>
    <property type="match status" value="1"/>
</dbReference>
<dbReference type="InterPro" id="IPR050288">
    <property type="entry name" value="Cellulose_deg_GH3"/>
</dbReference>
<evidence type="ECO:0000313" key="6">
    <source>
        <dbReference type="Proteomes" id="UP000263957"/>
    </source>
</evidence>
<protein>
    <submittedName>
        <fullName evidence="5">Glycosyl hydrolase</fullName>
    </submittedName>
</protein>
<dbReference type="AlphaFoldDB" id="A0A356W611"/>
<evidence type="ECO:0000313" key="5">
    <source>
        <dbReference type="EMBL" id="HBQ48286.1"/>
    </source>
</evidence>
<sequence>MQTPFFPTPHLQLRPPTNIKELPLSDTPPNYAPRKGLSEAEIREMVEGVIKDATLEEKVAMMSGRGFMESMQRTNNRWGAEPYQAGGGCERLGAPAFYFTDGPRGVARGYSTCFPTTMARGASWDCDLEQRIGEAMGKEIRAQDCNLSGAVCINLLRHPGWGRAQETYGEDPYHLGEMGAALSTGIQTHNVAATVKHFAVNSIENSRFKVDVKVDDRTLREVYLPHFKRVLDSGCATVMSAYNKMNGEYCGQNHDLLTNILRGEWGFEGFVHSDWIFGVYKPYGAAAGLDVENPEPIYFGQNLIKSVKKGAVAPSVIDTACRRILTTAYKLLAAEDPFEAYTIDMVANEEHVALAREAAEKSAVLLTNNGVLPLRKSSNVSVFGSLATIANTGDHGSSTVRPPHVVTPLQGLSTYVGRDLTLAGDETDLEQAAAAARDAEIAIVIVGTTADDEGEYIPGNLSTQSETSEEKSAENAGPLGSGKDRGGDRRKLRLPDHQQALVDTVTENNPNTIVVLVCGSAIICDWADKAGAILQTFYAGMEGGTALANLLYGEVNPSGKLPFSVAYSEADYPFFDPDADEIEYGPLHGYTLLESTETEPMFWFGHGLSYTQFSYRALKARTTAEGIDAEVTLVNTGDTAGTEISQLYIGFPGDLVYRPNKLLRGFERTTLAPGARKTIRFHVPLEQLKYYDTSTGTWRIEPGTHTIHVGGTSDPAALLNASVTI</sequence>
<dbReference type="SUPFAM" id="SSF51445">
    <property type="entry name" value="(Trans)glycosidases"/>
    <property type="match status" value="1"/>
</dbReference>
<dbReference type="Pfam" id="PF01915">
    <property type="entry name" value="Glyco_hydro_3_C"/>
    <property type="match status" value="1"/>
</dbReference>
<dbReference type="InterPro" id="IPR036881">
    <property type="entry name" value="Glyco_hydro_3_C_sf"/>
</dbReference>
<comment type="caution">
    <text evidence="5">The sequence shown here is derived from an EMBL/GenBank/DDBJ whole genome shotgun (WGS) entry which is preliminary data.</text>
</comment>
<dbReference type="InterPro" id="IPR017853">
    <property type="entry name" value="GH"/>
</dbReference>
<dbReference type="Pfam" id="PF00933">
    <property type="entry name" value="Glyco_hydro_3"/>
    <property type="match status" value="1"/>
</dbReference>
<keyword evidence="2 5" id="KW-0378">Hydrolase</keyword>
<reference evidence="5 6" key="1">
    <citation type="journal article" date="2018" name="Nat. Biotechnol.">
        <title>A standardized bacterial taxonomy based on genome phylogeny substantially revises the tree of life.</title>
        <authorList>
            <person name="Parks D.H."/>
            <person name="Chuvochina M."/>
            <person name="Waite D.W."/>
            <person name="Rinke C."/>
            <person name="Skarshewski A."/>
            <person name="Chaumeil P.A."/>
            <person name="Hugenholtz P."/>
        </authorList>
    </citation>
    <scope>NUCLEOTIDE SEQUENCE [LARGE SCALE GENOMIC DNA]</scope>
    <source>
        <strain evidence="5">UBA10378</strain>
    </source>
</reference>
<dbReference type="InterPro" id="IPR036962">
    <property type="entry name" value="Glyco_hydro_3_N_sf"/>
</dbReference>
<dbReference type="GO" id="GO:0008422">
    <property type="term" value="F:beta-glucosidase activity"/>
    <property type="evidence" value="ECO:0007669"/>
    <property type="project" value="TreeGrafter"/>
</dbReference>
<dbReference type="EMBL" id="DOGS01000108">
    <property type="protein sequence ID" value="HBQ48286.1"/>
    <property type="molecule type" value="Genomic_DNA"/>
</dbReference>
<name>A0A356W611_9PROT</name>
<gene>
    <name evidence="5" type="ORF">DD728_05280</name>
</gene>
<dbReference type="Gene3D" id="3.40.50.1700">
    <property type="entry name" value="Glycoside hydrolase family 3 C-terminal domain"/>
    <property type="match status" value="1"/>
</dbReference>
<comment type="similarity">
    <text evidence="1">Belongs to the glycosyl hydrolase 3 family.</text>
</comment>
<dbReference type="GO" id="GO:0009251">
    <property type="term" value="P:glucan catabolic process"/>
    <property type="evidence" value="ECO:0007669"/>
    <property type="project" value="TreeGrafter"/>
</dbReference>
<dbReference type="Proteomes" id="UP000263957">
    <property type="component" value="Unassembled WGS sequence"/>
</dbReference>